<dbReference type="OrthoDB" id="9810929at2"/>
<dbReference type="InterPro" id="IPR035461">
    <property type="entry name" value="GmhA/DiaA"/>
</dbReference>
<dbReference type="AlphaFoldDB" id="A0A5P1RC61"/>
<dbReference type="Gene3D" id="3.40.50.10490">
    <property type="entry name" value="Glucose-6-phosphate isomerase like protein, domain 1"/>
    <property type="match status" value="1"/>
</dbReference>
<dbReference type="PROSITE" id="PS51464">
    <property type="entry name" value="SIS"/>
    <property type="match status" value="1"/>
</dbReference>
<name>A0A5P1RC61_9GAMM</name>
<dbReference type="CDD" id="cd05006">
    <property type="entry name" value="SIS_GmhA"/>
    <property type="match status" value="1"/>
</dbReference>
<reference evidence="2 3" key="1">
    <citation type="journal article" date="2019" name="Biochem. Eng. J.">
        <title>Metabolic engineering of the marine bacteria Neptunomonas concharum for the production of acetoin and meso-2,3-butanediol from acetate.</title>
        <authorList>
            <person name="Li W."/>
            <person name="Pu N."/>
            <person name="Liu C.-X."/>
            <person name="Yuan Q.-P."/>
            <person name="Li Z.-J."/>
        </authorList>
    </citation>
    <scope>NUCLEOTIDE SEQUENCE [LARGE SCALE GENOMIC DNA]</scope>
    <source>
        <strain evidence="2 3">JCM17730</strain>
    </source>
</reference>
<proteinExistence type="predicted"/>
<dbReference type="PANTHER" id="PTHR30390">
    <property type="entry name" value="SEDOHEPTULOSE 7-PHOSPHATE ISOMERASE / DNAA INITIATOR-ASSOCIATING FACTOR FOR REPLICATION INITIATION"/>
    <property type="match status" value="1"/>
</dbReference>
<evidence type="ECO:0000259" key="1">
    <source>
        <dbReference type="PROSITE" id="PS51464"/>
    </source>
</evidence>
<gene>
    <name evidence="2" type="ORF">F0U83_10925</name>
</gene>
<dbReference type="InterPro" id="IPR046348">
    <property type="entry name" value="SIS_dom_sf"/>
</dbReference>
<protein>
    <submittedName>
        <fullName evidence="2">SIS domain-containing protein</fullName>
    </submittedName>
</protein>
<keyword evidence="3" id="KW-1185">Reference proteome</keyword>
<accession>A0A5P1RC61</accession>
<dbReference type="InterPro" id="IPR050099">
    <property type="entry name" value="SIS_GmhA/DiaA_subfam"/>
</dbReference>
<dbReference type="GO" id="GO:1901135">
    <property type="term" value="P:carbohydrate derivative metabolic process"/>
    <property type="evidence" value="ECO:0007669"/>
    <property type="project" value="InterPro"/>
</dbReference>
<evidence type="ECO:0000313" key="2">
    <source>
        <dbReference type="EMBL" id="QEQ97183.1"/>
    </source>
</evidence>
<dbReference type="GO" id="GO:0097367">
    <property type="term" value="F:carbohydrate derivative binding"/>
    <property type="evidence" value="ECO:0007669"/>
    <property type="project" value="InterPro"/>
</dbReference>
<dbReference type="EMBL" id="CP043869">
    <property type="protein sequence ID" value="QEQ97183.1"/>
    <property type="molecule type" value="Genomic_DNA"/>
</dbReference>
<dbReference type="Pfam" id="PF13580">
    <property type="entry name" value="SIS_2"/>
    <property type="match status" value="1"/>
</dbReference>
<evidence type="ECO:0000313" key="3">
    <source>
        <dbReference type="Proteomes" id="UP000324760"/>
    </source>
</evidence>
<dbReference type="RefSeq" id="WP_138987508.1">
    <property type="nucleotide sequence ID" value="NZ_CP043869.1"/>
</dbReference>
<feature type="domain" description="SIS" evidence="1">
    <location>
        <begin position="61"/>
        <end position="222"/>
    </location>
</feature>
<dbReference type="InterPro" id="IPR001347">
    <property type="entry name" value="SIS_dom"/>
</dbReference>
<organism evidence="2 3">
    <name type="scientific">Neptunomonas concharum</name>
    <dbReference type="NCBI Taxonomy" id="1031538"/>
    <lineage>
        <taxon>Bacteria</taxon>
        <taxon>Pseudomonadati</taxon>
        <taxon>Pseudomonadota</taxon>
        <taxon>Gammaproteobacteria</taxon>
        <taxon>Oceanospirillales</taxon>
        <taxon>Oceanospirillaceae</taxon>
        <taxon>Neptunomonas</taxon>
    </lineage>
</organism>
<sequence length="227" mass="24481">MTDDILGGLYPFMDSDELRHKRDKSEALRNSVIQKAAESVSVKQQFFAANSDLLIEIATALADTYTLGGRLLCAGNGGSSCDAAHLSLEFMHPVTAGRPALPAINLSSDNAMITAIANDVGFDHVLPRQLGAIGQPNDLLVVFSTSGCSSNISSACEKAHRMGMKVVAFTGNQGGDLAKTPYVDYCLIVESNSVHRIQECHLACYHILWDLVHTLLADQRMRLPGSY</sequence>
<dbReference type="SUPFAM" id="SSF53697">
    <property type="entry name" value="SIS domain"/>
    <property type="match status" value="1"/>
</dbReference>
<dbReference type="KEGG" id="ncu:F0U83_10925"/>
<dbReference type="Proteomes" id="UP000324760">
    <property type="component" value="Chromosome"/>
</dbReference>